<feature type="compositionally biased region" description="Polar residues" evidence="1">
    <location>
        <begin position="202"/>
        <end position="231"/>
    </location>
</feature>
<reference evidence="2" key="1">
    <citation type="journal article" date="2012" name="PLoS Pathog.">
        <title>Diverse lifestyles and strategies of plant pathogenesis encoded in the genomes of eighteen Dothideomycetes fungi.</title>
        <authorList>
            <person name="Ohm R.A."/>
            <person name="Feau N."/>
            <person name="Henrissat B."/>
            <person name="Schoch C.L."/>
            <person name="Horwitz B.A."/>
            <person name="Barry K.W."/>
            <person name="Condon B.J."/>
            <person name="Copeland A.C."/>
            <person name="Dhillon B."/>
            <person name="Glaser F."/>
            <person name="Hesse C.N."/>
            <person name="Kosti I."/>
            <person name="LaButti K."/>
            <person name="Lindquist E.A."/>
            <person name="Lucas S."/>
            <person name="Salamov A.A."/>
            <person name="Bradshaw R.E."/>
            <person name="Ciuffetti L."/>
            <person name="Hamelin R.C."/>
            <person name="Kema G.H.J."/>
            <person name="Lawrence C."/>
            <person name="Scott J.A."/>
            <person name="Spatafora J.W."/>
            <person name="Turgeon B.G."/>
            <person name="de Wit P.J.G.M."/>
            <person name="Zhong S."/>
            <person name="Goodwin S.B."/>
            <person name="Grigoriev I.V."/>
        </authorList>
    </citation>
    <scope>NUCLEOTIDE SEQUENCE [LARGE SCALE GENOMIC DNA]</scope>
    <source>
        <strain evidence="2">NZE10</strain>
    </source>
</reference>
<dbReference type="eggNOG" id="ENOG502SI51">
    <property type="taxonomic scope" value="Eukaryota"/>
</dbReference>
<dbReference type="Proteomes" id="UP000016933">
    <property type="component" value="Unassembled WGS sequence"/>
</dbReference>
<feature type="compositionally biased region" description="Acidic residues" evidence="1">
    <location>
        <begin position="155"/>
        <end position="164"/>
    </location>
</feature>
<sequence>MAKSMRGGPVASPAPAREARPVSPEPVRGKGRDSFSIRSLSPTGSLFGRKRRAEEVKQSIRGINADSGARMSMRHQPAQKPIRPRSTQKPKSAASKFKSRFADSDDESDDDKASRDFFKSRFATESDDEDDDVFIPADLRPVRGIPRRQGQTDGDSTDLEDEEDNSRTSSRGREKMASPMVPASADVDAAMEIARKKLGITNGPTESTPSEQGGALQQGSLRGTATASQVEPKSKLEEVDLTPRKRGWSLLRRNRNSASSVTQVTSRPSSDVPPVPPVLPSPTLAGPMIATFDTPEPQTPTPRPRSPTISLAGKLVRRSSAQQAPRFRRGDSTYSNATAPPAMGESTVFGDWPLPPVPSVPEKYNDRPFTSDGPQVRFDESSDPGVNTAAEGRGGVFSARTGKKKKFGMLRKAFGLAD</sequence>
<feature type="compositionally biased region" description="Basic residues" evidence="1">
    <location>
        <begin position="244"/>
        <end position="255"/>
    </location>
</feature>
<feature type="region of interest" description="Disordered" evidence="1">
    <location>
        <begin position="196"/>
        <end position="394"/>
    </location>
</feature>
<proteinExistence type="predicted"/>
<feature type="compositionally biased region" description="Pro residues" evidence="1">
    <location>
        <begin position="271"/>
        <end position="280"/>
    </location>
</feature>
<evidence type="ECO:0000313" key="3">
    <source>
        <dbReference type="Proteomes" id="UP000016933"/>
    </source>
</evidence>
<evidence type="ECO:0000313" key="2">
    <source>
        <dbReference type="EMBL" id="EME45760.1"/>
    </source>
</evidence>
<dbReference type="STRING" id="675120.N1PTS0"/>
<protein>
    <submittedName>
        <fullName evidence="2">Uncharacterized protein</fullName>
    </submittedName>
</protein>
<evidence type="ECO:0000256" key="1">
    <source>
        <dbReference type="SAM" id="MobiDB-lite"/>
    </source>
</evidence>
<feature type="region of interest" description="Disordered" evidence="1">
    <location>
        <begin position="1"/>
        <end position="184"/>
    </location>
</feature>
<accession>N1PTS0</accession>
<reference evidence="2" key="2">
    <citation type="submission" date="2012-09" db="EMBL/GenBank/DDBJ databases">
        <title>The Genomes of the Fungal Plant Pathogens Cladosporium fulvum and Dothistroma septosporum Reveal Adaptation to Different Hosts and Lifestyles but also Signatures of Common Ancestry.</title>
        <authorList>
            <consortium name="DOE Joint Genome Institute"/>
            <person name="de Wit P.J.G.M."/>
            <person name="van der Burgt A."/>
            <person name="Okmen B."/>
            <person name="Stergiopoulos I."/>
            <person name="Abd-Elsalam K."/>
            <person name="Aerts A.L."/>
            <person name="Bahkali A.H.A."/>
            <person name="Beenen H.G."/>
            <person name="Chettri P."/>
            <person name="Cox M.P."/>
            <person name="Datema E."/>
            <person name="de Vries R.P."/>
            <person name="Dhillon B."/>
            <person name="Ganley A.R."/>
            <person name="Griffiths S."/>
            <person name="Guo Y."/>
            <person name="Hamelin R.C."/>
            <person name="Henrissat B."/>
            <person name="Kabir M.S."/>
            <person name="Jashni M.K."/>
            <person name="Kema G."/>
            <person name="Klaubauf S."/>
            <person name="Lapidus A."/>
            <person name="Levasseur A."/>
            <person name="Lindquist E."/>
            <person name="Mehrabi R."/>
            <person name="Ohm R.A."/>
            <person name="Owen T.J."/>
            <person name="Salamov A."/>
            <person name="Schwelm A."/>
            <person name="Schijlen E."/>
            <person name="Sun H."/>
            <person name="den Burg H.A."/>
            <person name="van Ham R.C.H.J."/>
            <person name="Zhang S."/>
            <person name="Goodwin S.B."/>
            <person name="Grigoriev I.V."/>
            <person name="Collemare J."/>
            <person name="Bradshaw R.E."/>
        </authorList>
    </citation>
    <scope>NUCLEOTIDE SEQUENCE</scope>
    <source>
        <strain evidence="2">NZE10</strain>
    </source>
</reference>
<dbReference type="OrthoDB" id="5423926at2759"/>
<organism evidence="2 3">
    <name type="scientific">Dothistroma septosporum (strain NZE10 / CBS 128990)</name>
    <name type="common">Red band needle blight fungus</name>
    <name type="synonym">Mycosphaerella pini</name>
    <dbReference type="NCBI Taxonomy" id="675120"/>
    <lineage>
        <taxon>Eukaryota</taxon>
        <taxon>Fungi</taxon>
        <taxon>Dikarya</taxon>
        <taxon>Ascomycota</taxon>
        <taxon>Pezizomycotina</taxon>
        <taxon>Dothideomycetes</taxon>
        <taxon>Dothideomycetidae</taxon>
        <taxon>Mycosphaerellales</taxon>
        <taxon>Mycosphaerellaceae</taxon>
        <taxon>Dothistroma</taxon>
    </lineage>
</organism>
<name>N1PTS0_DOTSN</name>
<feature type="compositionally biased region" description="Basic and acidic residues" evidence="1">
    <location>
        <begin position="232"/>
        <end position="243"/>
    </location>
</feature>
<dbReference type="AlphaFoldDB" id="N1PTS0"/>
<dbReference type="EMBL" id="KB446538">
    <property type="protein sequence ID" value="EME45760.1"/>
    <property type="molecule type" value="Genomic_DNA"/>
</dbReference>
<gene>
    <name evidence="2" type="ORF">DOTSEDRAFT_128526</name>
</gene>
<feature type="compositionally biased region" description="Basic and acidic residues" evidence="1">
    <location>
        <begin position="111"/>
        <end position="124"/>
    </location>
</feature>
<dbReference type="HOGENOM" id="CLU_657247_0_0_1"/>
<keyword evidence="3" id="KW-1185">Reference proteome</keyword>
<feature type="compositionally biased region" description="Low complexity" evidence="1">
    <location>
        <begin position="256"/>
        <end position="270"/>
    </location>
</feature>